<accession>A0A8J7P7Y9</accession>
<dbReference type="PANTHER" id="PTHR30121">
    <property type="entry name" value="UNCHARACTERIZED PROTEIN YJGR-RELATED"/>
    <property type="match status" value="1"/>
</dbReference>
<feature type="domain" description="TraG P-loop" evidence="1">
    <location>
        <begin position="533"/>
        <end position="900"/>
    </location>
</feature>
<evidence type="ECO:0000259" key="1">
    <source>
        <dbReference type="Pfam" id="PF19044"/>
    </source>
</evidence>
<dbReference type="CDD" id="cd01127">
    <property type="entry name" value="TrwB_TraG_TraD_VirD4"/>
    <property type="match status" value="1"/>
</dbReference>
<keyword evidence="2" id="KW-0067">ATP-binding</keyword>
<dbReference type="Proteomes" id="UP000664277">
    <property type="component" value="Unassembled WGS sequence"/>
</dbReference>
<organism evidence="2 3">
    <name type="scientific">Candidatus Obscuribacter phosphatis</name>
    <dbReference type="NCBI Taxonomy" id="1906157"/>
    <lineage>
        <taxon>Bacteria</taxon>
        <taxon>Bacillati</taxon>
        <taxon>Candidatus Melainabacteria</taxon>
        <taxon>Candidatus Obscuribacterales</taxon>
        <taxon>Candidatus Obscuribacteraceae</taxon>
        <taxon>Candidatus Obscuribacter</taxon>
    </lineage>
</organism>
<keyword evidence="2" id="KW-0547">Nucleotide-binding</keyword>
<dbReference type="SUPFAM" id="SSF52540">
    <property type="entry name" value="P-loop containing nucleoside triphosphate hydrolases"/>
    <property type="match status" value="1"/>
</dbReference>
<dbReference type="InterPro" id="IPR043964">
    <property type="entry name" value="P-loop_TraG"/>
</dbReference>
<evidence type="ECO:0000313" key="3">
    <source>
        <dbReference type="Proteomes" id="UP000664277"/>
    </source>
</evidence>
<reference evidence="2" key="1">
    <citation type="submission" date="2021-02" db="EMBL/GenBank/DDBJ databases">
        <title>Genome-Resolved Metagenomics of a Microbial Community Performing Photosynthetic Biological Nutrient Removal.</title>
        <authorList>
            <person name="Mcdaniel E.A."/>
        </authorList>
    </citation>
    <scope>NUCLEOTIDE SEQUENCE</scope>
    <source>
        <strain evidence="2">UWPOB_OBS1</strain>
    </source>
</reference>
<sequence>MVTSIKRSYQKENSLLGFLKRGDEASQQVGSNSRLPGEPVPRPHSSASCLLPLWDLFHDDASGLGILVLKDGTYRCCFEVDGVHVSGFDEVRLVSLMNHFTGFLNGIDTSVQLTVVCHNISKNEYFQKHPVECTEDNFLRYVARVVENDQANLLSRNFIPELKFFVSFCYRPPKEKPQKQSLIKSAVNNVMDAFTSQAARQSVGSHFKNVTTLVQRANGYINQLGSCGMIGRPVSAVEYFQMLYKELNPSQASLPSDTLPMPQRPLTQAAPPSVRRVFPDTEPATIRQQLCESRYDFSSPDFVKITDMTEYLPSTDPYSDPKDPEIKGRYIRTLYMNRLPERTGPLWLQPLLRLNCEWRMNIYAHKLDKELFRKNLQKKQAQATANTYQSIMGQRSAPNQEEAEKAQEAAHIGSELYTTNIEVFNYAIYFTLFADSMEELNRSTEFVRSAAPQCRGARFVIGYHEQKSLFVGSLPGLGIDVARRGKAVRTPTVRNSFPFVHAKLGSEKGDWLGFSKETLEPVFLNPYDEKLPNALCIVFGQPGEGKSMVAQQIIQMKTLSGAKTIIIDRSGSYRMITEVYDDTAYIKLGPDGQVCINLYDLPLSGPEGKPVDPANPPESHIIKILNFHSVMLGEKGEQSLNKDEKPILMQGIQAIYRSCAAQGRIPIESDLVAWLSEEASRHTKSKRGEVCEDLANRLSLYCKGAIFGKLFDGPTSIPMDTQLMVFDTSDLAHDKTLEAVVTLFVSDYVLRRAAQHKAEQVAKGKPSRFVFCIDELWRLLRYEGGKTLVEDASRTSRHLGLLFIGISQELGDLLRDDRARNLATNSAIKIILGNDPSNFDAIRDACGLTPQEMSSIAHLTRKNREYSDAFLIYHKMSRGVVKLVVPRFMYWVATTEPNTDQPMRSKMIELCQGDARWACHLLGQGYTPETFTEDLLQSG</sequence>
<name>A0A8J7P7Y9_9BACT</name>
<evidence type="ECO:0000313" key="2">
    <source>
        <dbReference type="EMBL" id="MBN8660031.1"/>
    </source>
</evidence>
<comment type="caution">
    <text evidence="2">The sequence shown here is derived from an EMBL/GenBank/DDBJ whole genome shotgun (WGS) entry which is preliminary data.</text>
</comment>
<dbReference type="Pfam" id="PF19044">
    <property type="entry name" value="P-loop_TraG"/>
    <property type="match status" value="1"/>
</dbReference>
<protein>
    <submittedName>
        <fullName evidence="2">ATP-binding protein</fullName>
    </submittedName>
</protein>
<gene>
    <name evidence="2" type="ORF">J0M35_06680</name>
</gene>
<dbReference type="Gene3D" id="3.40.50.300">
    <property type="entry name" value="P-loop containing nucleotide triphosphate hydrolases"/>
    <property type="match status" value="1"/>
</dbReference>
<dbReference type="InterPro" id="IPR027417">
    <property type="entry name" value="P-loop_NTPase"/>
</dbReference>
<dbReference type="InterPro" id="IPR051162">
    <property type="entry name" value="T4SS_component"/>
</dbReference>
<proteinExistence type="predicted"/>
<dbReference type="EMBL" id="JAFLCK010000007">
    <property type="protein sequence ID" value="MBN8660031.1"/>
    <property type="molecule type" value="Genomic_DNA"/>
</dbReference>
<dbReference type="Gene3D" id="1.10.8.730">
    <property type="match status" value="1"/>
</dbReference>
<dbReference type="AlphaFoldDB" id="A0A8J7P7Y9"/>
<dbReference type="GO" id="GO:0005524">
    <property type="term" value="F:ATP binding"/>
    <property type="evidence" value="ECO:0007669"/>
    <property type="project" value="UniProtKB-KW"/>
</dbReference>
<dbReference type="PANTHER" id="PTHR30121:SF6">
    <property type="entry name" value="SLR6007 PROTEIN"/>
    <property type="match status" value="1"/>
</dbReference>